<dbReference type="NCBIfam" id="TIGR00167">
    <property type="entry name" value="cbbA"/>
    <property type="match status" value="1"/>
</dbReference>
<dbReference type="InterPro" id="IPR013785">
    <property type="entry name" value="Aldolase_TIM"/>
</dbReference>
<evidence type="ECO:0000256" key="3">
    <source>
        <dbReference type="PIRSR" id="PIRSR001359-3"/>
    </source>
</evidence>
<feature type="binding site" evidence="3">
    <location>
        <position position="190"/>
    </location>
    <ligand>
        <name>Zn(2+)</name>
        <dbReference type="ChEBI" id="CHEBI:29105"/>
        <label>1</label>
        <note>catalytic</note>
    </ligand>
</feature>
<dbReference type="CDD" id="cd00947">
    <property type="entry name" value="TBP_aldolase_IIB"/>
    <property type="match status" value="1"/>
</dbReference>
<dbReference type="Proteomes" id="UP000813420">
    <property type="component" value="Unassembled WGS sequence"/>
</dbReference>
<comment type="cofactor">
    <cofactor evidence="3">
        <name>Zn(2+)</name>
        <dbReference type="ChEBI" id="CHEBI:29105"/>
    </cofactor>
    <text evidence="3">Binds 2 Zn(2+) ions per subunit. One is catalytic and the other provides a structural contribution.</text>
</comment>
<feature type="binding site" evidence="3">
    <location>
        <position position="103"/>
    </location>
    <ligand>
        <name>Zn(2+)</name>
        <dbReference type="ChEBI" id="CHEBI:29105"/>
        <label>2</label>
    </ligand>
</feature>
<feature type="binding site" evidence="2">
    <location>
        <begin position="219"/>
        <end position="221"/>
    </location>
    <ligand>
        <name>dihydroxyacetone phosphate</name>
        <dbReference type="ChEBI" id="CHEBI:57642"/>
    </ligand>
</feature>
<dbReference type="GO" id="GO:0016832">
    <property type="term" value="F:aldehyde-lyase activity"/>
    <property type="evidence" value="ECO:0007669"/>
    <property type="project" value="InterPro"/>
</dbReference>
<dbReference type="GO" id="GO:0008270">
    <property type="term" value="F:zinc ion binding"/>
    <property type="evidence" value="ECO:0007669"/>
    <property type="project" value="InterPro"/>
</dbReference>
<accession>A0A9D2VZZ5</accession>
<dbReference type="SUPFAM" id="SSF51569">
    <property type="entry name" value="Aldolase"/>
    <property type="match status" value="1"/>
</dbReference>
<dbReference type="InterPro" id="IPR050246">
    <property type="entry name" value="Class_II_FBP_aldolase"/>
</dbReference>
<feature type="binding site" evidence="3">
    <location>
        <position position="218"/>
    </location>
    <ligand>
        <name>Zn(2+)</name>
        <dbReference type="ChEBI" id="CHEBI:29105"/>
        <label>1</label>
        <note>catalytic</note>
    </ligand>
</feature>
<organism evidence="4 5">
    <name type="scientific">Merdimonas faecis</name>
    <dbReference type="NCBI Taxonomy" id="1653435"/>
    <lineage>
        <taxon>Bacteria</taxon>
        <taxon>Bacillati</taxon>
        <taxon>Bacillota</taxon>
        <taxon>Clostridia</taxon>
        <taxon>Lachnospirales</taxon>
        <taxon>Lachnospiraceae</taxon>
        <taxon>Merdimonas</taxon>
    </lineage>
</organism>
<evidence type="ECO:0000313" key="5">
    <source>
        <dbReference type="Proteomes" id="UP000813420"/>
    </source>
</evidence>
<feature type="binding site" evidence="2">
    <location>
        <begin position="240"/>
        <end position="243"/>
    </location>
    <ligand>
        <name>dihydroxyacetone phosphate</name>
        <dbReference type="ChEBI" id="CHEBI:57642"/>
    </ligand>
</feature>
<reference evidence="4" key="2">
    <citation type="submission" date="2021-09" db="EMBL/GenBank/DDBJ databases">
        <authorList>
            <person name="Gilroy R."/>
        </authorList>
    </citation>
    <scope>NUCLEOTIDE SEQUENCE</scope>
    <source>
        <strain evidence="4">USAMLcec4-12693</strain>
    </source>
</reference>
<dbReference type="EMBL" id="DYXE01000089">
    <property type="protein sequence ID" value="HJH50843.1"/>
    <property type="molecule type" value="Genomic_DNA"/>
</dbReference>
<comment type="caution">
    <text evidence="4">The sequence shown here is derived from an EMBL/GenBank/DDBJ whole genome shotgun (WGS) entry which is preliminary data.</text>
</comment>
<evidence type="ECO:0000256" key="2">
    <source>
        <dbReference type="PIRSR" id="PIRSR001359-2"/>
    </source>
</evidence>
<keyword evidence="3" id="KW-0479">Metal-binding</keyword>
<reference evidence="4" key="1">
    <citation type="journal article" date="2021" name="PeerJ">
        <title>Extensive microbial diversity within the chicken gut microbiome revealed by metagenomics and culture.</title>
        <authorList>
            <person name="Gilroy R."/>
            <person name="Ravi A."/>
            <person name="Getino M."/>
            <person name="Pursley I."/>
            <person name="Horton D.L."/>
            <person name="Alikhan N.F."/>
            <person name="Baker D."/>
            <person name="Gharbi K."/>
            <person name="Hall N."/>
            <person name="Watson M."/>
            <person name="Adriaenssens E.M."/>
            <person name="Foster-Nyarko E."/>
            <person name="Jarju S."/>
            <person name="Secka A."/>
            <person name="Antonio M."/>
            <person name="Oren A."/>
            <person name="Chaudhuri R.R."/>
            <person name="La Ragione R."/>
            <person name="Hildebrand F."/>
            <person name="Pallen M.J."/>
        </authorList>
    </citation>
    <scope>NUCLEOTIDE SEQUENCE</scope>
    <source>
        <strain evidence="4">USAMLcec4-12693</strain>
    </source>
</reference>
<dbReference type="PANTHER" id="PTHR30304:SF0">
    <property type="entry name" value="D-TAGATOSE-1,6-BISPHOSPHATE ALDOLASE SUBUNIT GATY-RELATED"/>
    <property type="match status" value="1"/>
</dbReference>
<feature type="binding site" evidence="2">
    <location>
        <position position="191"/>
    </location>
    <ligand>
        <name>dihydroxyacetone phosphate</name>
        <dbReference type="ChEBI" id="CHEBI:57642"/>
    </ligand>
</feature>
<dbReference type="RefSeq" id="WP_277272503.1">
    <property type="nucleotide sequence ID" value="NZ_DYXE01000089.1"/>
</dbReference>
<protein>
    <submittedName>
        <fullName evidence="4">Class II fructose-bisphosphate aldolase</fullName>
    </submittedName>
</protein>
<feature type="active site" description="Proton donor" evidence="1">
    <location>
        <position position="81"/>
    </location>
</feature>
<sequence>MLVSLKELMKDAEKGGYAVGAFNVSNLESLMAIMQAAEETGCGVILNYAEVHAPFLSMEQAALIMLDAAKKAKVPVCVHLDHGSSMESCIQAIRLGFTSVMLDASAEDYETNVRETKEIVRLAHSVGVTVEAELGHIFSSDMGLAESPKEAETLESFDSAEDVYTDPATAKDFVERTGVDVLAIAFGTTHGIYTKKPKLDLERITKIKEAIDIPFVMHGGSGLSKEEFQTAIRNGIRKINYYTYMTLAGGRAVKEALDQKSPDENIFFHDIPMIAMEAMKENVKEAIQVFGMEV</sequence>
<evidence type="ECO:0000313" key="4">
    <source>
        <dbReference type="EMBL" id="HJH50843.1"/>
    </source>
</evidence>
<dbReference type="AlphaFoldDB" id="A0A9D2VZZ5"/>
<dbReference type="PIRSF" id="PIRSF001359">
    <property type="entry name" value="F_bP_aldolase_II"/>
    <property type="match status" value="1"/>
</dbReference>
<dbReference type="GO" id="GO:0005975">
    <property type="term" value="P:carbohydrate metabolic process"/>
    <property type="evidence" value="ECO:0007669"/>
    <property type="project" value="InterPro"/>
</dbReference>
<keyword evidence="3" id="KW-0862">Zinc</keyword>
<gene>
    <name evidence="4" type="ORF">K8V39_11365</name>
</gene>
<dbReference type="Gene3D" id="3.20.20.70">
    <property type="entry name" value="Aldolase class I"/>
    <property type="match status" value="1"/>
</dbReference>
<dbReference type="PANTHER" id="PTHR30304">
    <property type="entry name" value="D-TAGATOSE-1,6-BISPHOSPHATE ALDOLASE"/>
    <property type="match status" value="1"/>
</dbReference>
<name>A0A9D2VZZ5_9FIRM</name>
<feature type="binding site" evidence="3">
    <location>
        <position position="82"/>
    </location>
    <ligand>
        <name>Zn(2+)</name>
        <dbReference type="ChEBI" id="CHEBI:29105"/>
        <label>1</label>
        <note>catalytic</note>
    </ligand>
</feature>
<evidence type="ECO:0000256" key="1">
    <source>
        <dbReference type="PIRSR" id="PIRSR001359-1"/>
    </source>
</evidence>
<dbReference type="InterPro" id="IPR000771">
    <property type="entry name" value="FBA_II"/>
</dbReference>
<proteinExistence type="predicted"/>
<dbReference type="Pfam" id="PF01116">
    <property type="entry name" value="F_bP_aldolase"/>
    <property type="match status" value="1"/>
</dbReference>
<feature type="binding site" evidence="3">
    <location>
        <position position="133"/>
    </location>
    <ligand>
        <name>Zn(2+)</name>
        <dbReference type="ChEBI" id="CHEBI:29105"/>
        <label>2</label>
    </ligand>
</feature>